<protein>
    <submittedName>
        <fullName evidence="4">Serine hydrolase</fullName>
    </submittedName>
</protein>
<feature type="repeat" description="TPR" evidence="1">
    <location>
        <begin position="570"/>
        <end position="603"/>
    </location>
</feature>
<evidence type="ECO:0000313" key="4">
    <source>
        <dbReference type="EMBL" id="NEU70402.1"/>
    </source>
</evidence>
<reference evidence="4 5" key="1">
    <citation type="submission" date="2020-02" db="EMBL/GenBank/DDBJ databases">
        <title>Draft genome sequence of two Spirosoma agri KCTC 52727 and Spirosoma terrae KCTC 52035.</title>
        <authorList>
            <person name="Rojas J."/>
            <person name="Ambika Manirajan B."/>
            <person name="Ratering S."/>
            <person name="Suarez C."/>
            <person name="Schnell S."/>
        </authorList>
    </citation>
    <scope>NUCLEOTIDE SEQUENCE [LARGE SCALE GENOMIC DNA]</scope>
    <source>
        <strain evidence="4 5">KCTC 52727</strain>
    </source>
</reference>
<dbReference type="PROSITE" id="PS51257">
    <property type="entry name" value="PROKAR_LIPOPROTEIN"/>
    <property type="match status" value="1"/>
</dbReference>
<dbReference type="InterPro" id="IPR001466">
    <property type="entry name" value="Beta-lactam-related"/>
</dbReference>
<dbReference type="GO" id="GO:0016787">
    <property type="term" value="F:hydrolase activity"/>
    <property type="evidence" value="ECO:0007669"/>
    <property type="project" value="UniProtKB-KW"/>
</dbReference>
<dbReference type="Proteomes" id="UP000477386">
    <property type="component" value="Unassembled WGS sequence"/>
</dbReference>
<keyword evidence="2" id="KW-0732">Signal</keyword>
<keyword evidence="5" id="KW-1185">Reference proteome</keyword>
<evidence type="ECO:0000256" key="2">
    <source>
        <dbReference type="SAM" id="SignalP"/>
    </source>
</evidence>
<proteinExistence type="predicted"/>
<dbReference type="Pfam" id="PF00144">
    <property type="entry name" value="Beta-lactamase"/>
    <property type="match status" value="1"/>
</dbReference>
<evidence type="ECO:0000256" key="1">
    <source>
        <dbReference type="PROSITE-ProRule" id="PRU00339"/>
    </source>
</evidence>
<feature type="domain" description="Beta-lactamase-related" evidence="3">
    <location>
        <begin position="57"/>
        <end position="394"/>
    </location>
</feature>
<dbReference type="PANTHER" id="PTHR46825:SF12">
    <property type="entry name" value="PENICILLIN-BINDING PROTEIN 4"/>
    <property type="match status" value="1"/>
</dbReference>
<organism evidence="4 5">
    <name type="scientific">Spirosoma agri</name>
    <dbReference type="NCBI Taxonomy" id="1987381"/>
    <lineage>
        <taxon>Bacteria</taxon>
        <taxon>Pseudomonadati</taxon>
        <taxon>Bacteroidota</taxon>
        <taxon>Cytophagia</taxon>
        <taxon>Cytophagales</taxon>
        <taxon>Cytophagaceae</taxon>
        <taxon>Spirosoma</taxon>
    </lineage>
</organism>
<dbReference type="InterPro" id="IPR019734">
    <property type="entry name" value="TPR_rpt"/>
</dbReference>
<dbReference type="InterPro" id="IPR011990">
    <property type="entry name" value="TPR-like_helical_dom_sf"/>
</dbReference>
<feature type="signal peptide" evidence="2">
    <location>
        <begin position="1"/>
        <end position="26"/>
    </location>
</feature>
<dbReference type="AlphaFoldDB" id="A0A6M0IR20"/>
<evidence type="ECO:0000259" key="3">
    <source>
        <dbReference type="Pfam" id="PF00144"/>
    </source>
</evidence>
<comment type="caution">
    <text evidence="4">The sequence shown here is derived from an EMBL/GenBank/DDBJ whole genome shotgun (WGS) entry which is preliminary data.</text>
</comment>
<dbReference type="Gene3D" id="1.25.40.10">
    <property type="entry name" value="Tetratricopeptide repeat domain"/>
    <property type="match status" value="1"/>
</dbReference>
<dbReference type="SUPFAM" id="SSF56601">
    <property type="entry name" value="beta-lactamase/transpeptidase-like"/>
    <property type="match status" value="1"/>
</dbReference>
<dbReference type="InterPro" id="IPR050491">
    <property type="entry name" value="AmpC-like"/>
</dbReference>
<feature type="chain" id="PRO_5026676031" evidence="2">
    <location>
        <begin position="27"/>
        <end position="615"/>
    </location>
</feature>
<dbReference type="PROSITE" id="PS50005">
    <property type="entry name" value="TPR"/>
    <property type="match status" value="1"/>
</dbReference>
<dbReference type="RefSeq" id="WP_164043709.1">
    <property type="nucleotide sequence ID" value="NZ_JAAGNZ010000004.1"/>
</dbReference>
<sequence>MATTSSRLCLFSLVLYGLFSACNILAQPPKRVQDRIAAVENSLIPYVPVVGLKGWTLQDRMRLYKVPGVSIVVIRNYKIDWAKSYGLADTTAHLPVTTKTLFSAGSISKLVAAVVALKLVEQGQLTLDVPINTYLKSWQLGENDKTHQTPVTLRMLLSHRGGTSQSAYFGFTPDKNPLPSVPAILAGKPGTDSRPVVVNGEPGKGFNYSGGGYLVVQLAMMDVTGKDFASLADELIFRPLAMRGASFAQPLPPPLATRLAWAYSPNGWFKGMPYLYPQQAAAGLHCTPTDLAKLIIDLQNSYRGRGKLLSQASMKAMVTPLAPVSDGFINEEIGLGAFLLQQKGNTTEQGRYFEHTGTNAGYLAYALGSVVGGNGVVVMMNDNAGASELGKEIRRAVAQVYDWPGFLPQPLVPKSLPDSLLNAYVGRYQRGPDEVVTIRRSGDLLLETINNGNDIICVPVGRDTIALTDYTAKAYFSRATLGRATRGKADSLRLEWNKKPWPRLAEGIYLPNELVRLGRFKEAMEGYRAMNLNVYQLTYLAYDFTSNRPANLPAAEEVLALAKELYPKESIIYARYGDLYQKQGNRRKAIMAYQTALELDPSDQDSNAKLMLLSH</sequence>
<dbReference type="SMART" id="SM00028">
    <property type="entry name" value="TPR"/>
    <property type="match status" value="1"/>
</dbReference>
<dbReference type="PROSITE" id="PS50293">
    <property type="entry name" value="TPR_REGION"/>
    <property type="match status" value="1"/>
</dbReference>
<dbReference type="SUPFAM" id="SSF48452">
    <property type="entry name" value="TPR-like"/>
    <property type="match status" value="1"/>
</dbReference>
<name>A0A6M0IR20_9BACT</name>
<keyword evidence="1" id="KW-0802">TPR repeat</keyword>
<dbReference type="PANTHER" id="PTHR46825">
    <property type="entry name" value="D-ALANYL-D-ALANINE-CARBOXYPEPTIDASE/ENDOPEPTIDASE AMPH"/>
    <property type="match status" value="1"/>
</dbReference>
<dbReference type="InterPro" id="IPR012338">
    <property type="entry name" value="Beta-lactam/transpept-like"/>
</dbReference>
<dbReference type="Gene3D" id="3.40.710.10">
    <property type="entry name" value="DD-peptidase/beta-lactamase superfamily"/>
    <property type="match status" value="1"/>
</dbReference>
<gene>
    <name evidence="4" type="ORF">GK091_26260</name>
</gene>
<dbReference type="EMBL" id="JAAGNZ010000004">
    <property type="protein sequence ID" value="NEU70402.1"/>
    <property type="molecule type" value="Genomic_DNA"/>
</dbReference>
<accession>A0A6M0IR20</accession>
<evidence type="ECO:0000313" key="5">
    <source>
        <dbReference type="Proteomes" id="UP000477386"/>
    </source>
</evidence>
<keyword evidence="4" id="KW-0378">Hydrolase</keyword>